<dbReference type="GO" id="GO:0044205">
    <property type="term" value="P:'de novo' UMP biosynthetic process"/>
    <property type="evidence" value="ECO:0007669"/>
    <property type="project" value="UniProtKB-UniRule"/>
</dbReference>
<dbReference type="GO" id="GO:0004588">
    <property type="term" value="F:orotate phosphoribosyltransferase activity"/>
    <property type="evidence" value="ECO:0007669"/>
    <property type="project" value="UniProtKB-UniRule"/>
</dbReference>
<dbReference type="HAMAP" id="MF_01208">
    <property type="entry name" value="PyrE"/>
    <property type="match status" value="1"/>
</dbReference>
<keyword evidence="9" id="KW-1185">Reference proteome</keyword>
<evidence type="ECO:0000256" key="5">
    <source>
        <dbReference type="ARBA" id="ARBA00022975"/>
    </source>
</evidence>
<evidence type="ECO:0000313" key="9">
    <source>
        <dbReference type="Proteomes" id="UP000011058"/>
    </source>
</evidence>
<accession>I0KAB8</accession>
<evidence type="ECO:0000313" key="8">
    <source>
        <dbReference type="EMBL" id="CCH01071.1"/>
    </source>
</evidence>
<reference evidence="8 9" key="1">
    <citation type="journal article" date="2012" name="J. Bacteriol.">
        <title>Genome Sequence of Fibrella aestuarina BUZ 2T, a Filamentous Marine Bacterium.</title>
        <authorList>
            <person name="Filippini M."/>
            <person name="Qi W."/>
            <person name="Blom J."/>
            <person name="Goesmann A."/>
            <person name="Smits T.H."/>
            <person name="Bagheri H.C."/>
        </authorList>
    </citation>
    <scope>NUCLEOTIDE SEQUENCE [LARGE SCALE GENOMIC DNA]</scope>
    <source>
        <strain evidence="9">BUZ 2T</strain>
    </source>
</reference>
<dbReference type="Gene3D" id="3.40.50.2020">
    <property type="match status" value="1"/>
</dbReference>
<evidence type="ECO:0000256" key="4">
    <source>
        <dbReference type="ARBA" id="ARBA00022679"/>
    </source>
</evidence>
<sequence>MRKFTTKFAIKSIVRIKLSTVAQTVARHLLTVQAVRLRPADPFTWSSGWKSPIYCDNRVTLAYPEVRTYIKEALADLVRREFPTAQVIAGVATAGIPQGALVADALNLPYCYVRPEPKKHGMGNQIEGRIEASDNPQRVVVVEDLISTGGSSLKVVEALRQAGAEVIGMIAIFTYGFALADQNFANANVKLACLSNYDTLIGEAQTLDYIPADTTDSLTAWRQNPAEWGKQ</sequence>
<comment type="subunit">
    <text evidence="6">Homodimer.</text>
</comment>
<dbReference type="EMBL" id="HE796683">
    <property type="protein sequence ID" value="CCH01071.1"/>
    <property type="molecule type" value="Genomic_DNA"/>
</dbReference>
<comment type="cofactor">
    <cofactor evidence="6">
        <name>Mg(2+)</name>
        <dbReference type="ChEBI" id="CHEBI:18420"/>
    </cofactor>
</comment>
<comment type="pathway">
    <text evidence="1 6">Pyrimidine metabolism; UMP biosynthesis via de novo pathway; UMP from orotate: step 1/2.</text>
</comment>
<name>I0KAB8_9BACT</name>
<feature type="binding site" description="in other chain" evidence="6">
    <location>
        <begin position="143"/>
        <end position="151"/>
    </location>
    <ligand>
        <name>5-phospho-alpha-D-ribose 1-diphosphate</name>
        <dbReference type="ChEBI" id="CHEBI:58017"/>
        <note>ligand shared between dimeric partners</note>
    </ligand>
</feature>
<dbReference type="RefSeq" id="WP_015332170.1">
    <property type="nucleotide sequence ID" value="NC_020054.1"/>
</dbReference>
<feature type="binding site" evidence="6">
    <location>
        <position position="120"/>
    </location>
    <ligand>
        <name>5-phospho-alpha-D-ribose 1-diphosphate</name>
        <dbReference type="ChEBI" id="CHEBI:58017"/>
        <note>ligand shared between dimeric partners</note>
    </ligand>
</feature>
<proteinExistence type="inferred from homology"/>
<comment type="function">
    <text evidence="6">Catalyzes the transfer of a ribosyl phosphate group from 5-phosphoribose 1-diphosphate to orotate, leading to the formation of orotidine monophosphate (OMP).</text>
</comment>
<dbReference type="KEGG" id="fae:FAES_3062"/>
<keyword evidence="3 6" id="KW-0328">Glycosyltransferase</keyword>
<dbReference type="GO" id="GO:0000287">
    <property type="term" value="F:magnesium ion binding"/>
    <property type="evidence" value="ECO:0007669"/>
    <property type="project" value="UniProtKB-UniRule"/>
</dbReference>
<dbReference type="InterPro" id="IPR004467">
    <property type="entry name" value="Or_phspho_trans_dom"/>
</dbReference>
<dbReference type="HOGENOM" id="CLU_074878_1_1_10"/>
<dbReference type="CDD" id="cd06223">
    <property type="entry name" value="PRTases_typeI"/>
    <property type="match status" value="1"/>
</dbReference>
<comment type="similarity">
    <text evidence="6">Belongs to the purine/pyrimidine phosphoribosyltransferase family. PyrE subfamily.</text>
</comment>
<evidence type="ECO:0000256" key="1">
    <source>
        <dbReference type="ARBA" id="ARBA00004889"/>
    </source>
</evidence>
<feature type="binding site" evidence="6">
    <location>
        <position position="147"/>
    </location>
    <ligand>
        <name>orotate</name>
        <dbReference type="ChEBI" id="CHEBI:30839"/>
    </ligand>
</feature>
<evidence type="ECO:0000256" key="2">
    <source>
        <dbReference type="ARBA" id="ARBA00011971"/>
    </source>
</evidence>
<feature type="domain" description="Phosphoribosyltransferase" evidence="7">
    <location>
        <begin position="70"/>
        <end position="173"/>
    </location>
</feature>
<dbReference type="PATRIC" id="fig|1166018.3.peg.4831"/>
<comment type="caution">
    <text evidence="6">Lacks conserved residue(s) required for the propagation of feature annotation.</text>
</comment>
<organism evidence="8 9">
    <name type="scientific">Fibrella aestuarina BUZ 2</name>
    <dbReference type="NCBI Taxonomy" id="1166018"/>
    <lineage>
        <taxon>Bacteria</taxon>
        <taxon>Pseudomonadati</taxon>
        <taxon>Bacteroidota</taxon>
        <taxon>Cytophagia</taxon>
        <taxon>Cytophagales</taxon>
        <taxon>Spirosomataceae</taxon>
        <taxon>Fibrella</taxon>
    </lineage>
</organism>
<comment type="catalytic activity">
    <reaction evidence="6">
        <text>orotidine 5'-phosphate + diphosphate = orotate + 5-phospho-alpha-D-ribose 1-diphosphate</text>
        <dbReference type="Rhea" id="RHEA:10380"/>
        <dbReference type="ChEBI" id="CHEBI:30839"/>
        <dbReference type="ChEBI" id="CHEBI:33019"/>
        <dbReference type="ChEBI" id="CHEBI:57538"/>
        <dbReference type="ChEBI" id="CHEBI:58017"/>
        <dbReference type="EC" id="2.4.2.10"/>
    </reaction>
</comment>
<dbReference type="InterPro" id="IPR029057">
    <property type="entry name" value="PRTase-like"/>
</dbReference>
<dbReference type="EC" id="2.4.2.10" evidence="2 6"/>
<dbReference type="SUPFAM" id="SSF53271">
    <property type="entry name" value="PRTase-like"/>
    <property type="match status" value="1"/>
</dbReference>
<gene>
    <name evidence="6" type="primary">pyrE</name>
    <name evidence="8" type="ORF">FAES_3062</name>
</gene>
<dbReference type="AlphaFoldDB" id="I0KAB8"/>
<dbReference type="InterPro" id="IPR000836">
    <property type="entry name" value="PRTase_dom"/>
</dbReference>
<dbReference type="NCBIfam" id="TIGR00336">
    <property type="entry name" value="pyrE"/>
    <property type="match status" value="1"/>
</dbReference>
<feature type="binding site" evidence="6">
    <location>
        <position position="118"/>
    </location>
    <ligand>
        <name>5-phospho-alpha-D-ribose 1-diphosphate</name>
        <dbReference type="ChEBI" id="CHEBI:58017"/>
        <note>ligand shared between dimeric partners</note>
    </ligand>
</feature>
<dbReference type="PANTHER" id="PTHR19278:SF9">
    <property type="entry name" value="URIDINE 5'-MONOPHOSPHATE SYNTHASE"/>
    <property type="match status" value="1"/>
</dbReference>
<dbReference type="InterPro" id="IPR023031">
    <property type="entry name" value="OPRT"/>
</dbReference>
<dbReference type="STRING" id="1166018.FAES_3062"/>
<keyword evidence="6" id="KW-0460">Magnesium</keyword>
<keyword evidence="5 6" id="KW-0665">Pyrimidine biosynthesis</keyword>
<protein>
    <recommendedName>
        <fullName evidence="2 6">Orotate phosphoribosyltransferase</fullName>
        <shortName evidence="6">OPRT</shortName>
        <shortName evidence="6">OPRTase</shortName>
        <ecNumber evidence="2 6">2.4.2.10</ecNumber>
    </recommendedName>
</protein>
<feature type="binding site" evidence="6">
    <location>
        <position position="114"/>
    </location>
    <ligand>
        <name>5-phospho-alpha-D-ribose 1-diphosphate</name>
        <dbReference type="ChEBI" id="CHEBI:58017"/>
        <note>ligand shared between dimeric partners</note>
    </ligand>
</feature>
<dbReference type="GO" id="GO:0019856">
    <property type="term" value="P:pyrimidine nucleobase biosynthetic process"/>
    <property type="evidence" value="ECO:0007669"/>
    <property type="project" value="TreeGrafter"/>
</dbReference>
<dbReference type="UniPathway" id="UPA00070">
    <property type="reaction ID" value="UER00119"/>
</dbReference>
<dbReference type="PANTHER" id="PTHR19278">
    <property type="entry name" value="OROTATE PHOSPHORIBOSYLTRANSFERASE"/>
    <property type="match status" value="1"/>
</dbReference>
<evidence type="ECO:0000256" key="3">
    <source>
        <dbReference type="ARBA" id="ARBA00022676"/>
    </source>
</evidence>
<dbReference type="eggNOG" id="COG0461">
    <property type="taxonomic scope" value="Bacteria"/>
</dbReference>
<keyword evidence="4 6" id="KW-0808">Transferase</keyword>
<dbReference type="Pfam" id="PF00156">
    <property type="entry name" value="Pribosyltran"/>
    <property type="match status" value="1"/>
</dbReference>
<dbReference type="Proteomes" id="UP000011058">
    <property type="component" value="Chromosome"/>
</dbReference>
<evidence type="ECO:0000256" key="6">
    <source>
        <dbReference type="HAMAP-Rule" id="MF_01208"/>
    </source>
</evidence>
<evidence type="ECO:0000259" key="7">
    <source>
        <dbReference type="Pfam" id="PF00156"/>
    </source>
</evidence>